<keyword evidence="4" id="KW-0539">Nucleus</keyword>
<organism evidence="5 6">
    <name type="scientific">Arxiozyma heterogenica</name>
    <dbReference type="NCBI Taxonomy" id="278026"/>
    <lineage>
        <taxon>Eukaryota</taxon>
        <taxon>Fungi</taxon>
        <taxon>Dikarya</taxon>
        <taxon>Ascomycota</taxon>
        <taxon>Saccharomycotina</taxon>
        <taxon>Saccharomycetes</taxon>
        <taxon>Saccharomycetales</taxon>
        <taxon>Saccharomycetaceae</taxon>
        <taxon>Arxiozyma</taxon>
    </lineage>
</organism>
<evidence type="ECO:0000256" key="3">
    <source>
        <dbReference type="ARBA" id="ARBA00019533"/>
    </source>
</evidence>
<reference evidence="6" key="1">
    <citation type="submission" date="2023-07" db="EMBL/GenBank/DDBJ databases">
        <title>A draft genome of Kazachstania heterogenica Y-27499.</title>
        <authorList>
            <person name="Donic C."/>
            <person name="Kralova J.S."/>
            <person name="Fidel L."/>
            <person name="Ben-Dor S."/>
            <person name="Jung S."/>
        </authorList>
    </citation>
    <scope>NUCLEOTIDE SEQUENCE [LARGE SCALE GENOMIC DNA]</scope>
    <source>
        <strain evidence="6">Y27499</strain>
    </source>
</reference>
<evidence type="ECO:0000313" key="5">
    <source>
        <dbReference type="EMBL" id="KAK5780258.1"/>
    </source>
</evidence>
<dbReference type="GO" id="GO:0005730">
    <property type="term" value="C:nucleolus"/>
    <property type="evidence" value="ECO:0007669"/>
    <property type="project" value="UniProtKB-SubCell"/>
</dbReference>
<sequence>MLENSKLQLENSQQALEYLSNHFLDINLFPEQFTSTIIEYFKVITIDEKVKRRILHICDDYLLQNRNSTDFDLVLSQRANAIKQIISIEDSNGTSLWNNLIISEIDIQSSDIQKLNTNDDRQMCDTQLSNLIIEEVDVADYIVM</sequence>
<name>A0AAN7WN56_9SACH</name>
<gene>
    <name evidence="5" type="ORF">RI543_002295</name>
</gene>
<dbReference type="Proteomes" id="UP001306508">
    <property type="component" value="Unassembled WGS sequence"/>
</dbReference>
<proteinExistence type="inferred from homology"/>
<dbReference type="Pfam" id="PF17083">
    <property type="entry name" value="Swm2"/>
    <property type="match status" value="1"/>
</dbReference>
<protein>
    <recommendedName>
        <fullName evidence="3">Nucleolar protein SWM2</fullName>
    </recommendedName>
</protein>
<dbReference type="AlphaFoldDB" id="A0AAN7WN56"/>
<accession>A0AAN7WN56</accession>
<evidence type="ECO:0000256" key="4">
    <source>
        <dbReference type="ARBA" id="ARBA00023242"/>
    </source>
</evidence>
<dbReference type="InterPro" id="IPR031391">
    <property type="entry name" value="Swm2"/>
</dbReference>
<evidence type="ECO:0000256" key="1">
    <source>
        <dbReference type="ARBA" id="ARBA00004604"/>
    </source>
</evidence>
<comment type="similarity">
    <text evidence="2">Belongs to the SWM2 family.</text>
</comment>
<keyword evidence="6" id="KW-1185">Reference proteome</keyword>
<comment type="caution">
    <text evidence="5">The sequence shown here is derived from an EMBL/GenBank/DDBJ whole genome shotgun (WGS) entry which is preliminary data.</text>
</comment>
<evidence type="ECO:0000256" key="2">
    <source>
        <dbReference type="ARBA" id="ARBA00010032"/>
    </source>
</evidence>
<comment type="subcellular location">
    <subcellularLocation>
        <location evidence="1">Nucleus</location>
        <location evidence="1">Nucleolus</location>
    </subcellularLocation>
</comment>
<dbReference type="EMBL" id="JAWIZZ010000043">
    <property type="protein sequence ID" value="KAK5780258.1"/>
    <property type="molecule type" value="Genomic_DNA"/>
</dbReference>
<evidence type="ECO:0000313" key="6">
    <source>
        <dbReference type="Proteomes" id="UP001306508"/>
    </source>
</evidence>